<evidence type="ECO:0000256" key="1">
    <source>
        <dbReference type="SAM" id="MobiDB-lite"/>
    </source>
</evidence>
<name>A0A395J332_9HELO</name>
<dbReference type="AlphaFoldDB" id="A0A395J332"/>
<evidence type="ECO:0000313" key="2">
    <source>
        <dbReference type="EMBL" id="RAL66656.1"/>
    </source>
</evidence>
<organism evidence="2 3">
    <name type="scientific">Monilinia fructigena</name>
    <dbReference type="NCBI Taxonomy" id="38457"/>
    <lineage>
        <taxon>Eukaryota</taxon>
        <taxon>Fungi</taxon>
        <taxon>Dikarya</taxon>
        <taxon>Ascomycota</taxon>
        <taxon>Pezizomycotina</taxon>
        <taxon>Leotiomycetes</taxon>
        <taxon>Helotiales</taxon>
        <taxon>Sclerotiniaceae</taxon>
        <taxon>Monilinia</taxon>
    </lineage>
</organism>
<feature type="region of interest" description="Disordered" evidence="1">
    <location>
        <begin position="71"/>
        <end position="91"/>
    </location>
</feature>
<sequence>MSFENLLPPTLTSPPRLKLRLVNLPQLIHACRLPCHNALRELRSRANKLLRTMAYVAVLASTLIMPMRGSLGPPSWTPSPRSPSQALSVGL</sequence>
<gene>
    <name evidence="2" type="ORF">DID88_006341</name>
</gene>
<proteinExistence type="predicted"/>
<dbReference type="Proteomes" id="UP000249056">
    <property type="component" value="Unassembled WGS sequence"/>
</dbReference>
<keyword evidence="3" id="KW-1185">Reference proteome</keyword>
<dbReference type="EMBL" id="QKRW01000006">
    <property type="protein sequence ID" value="RAL66656.1"/>
    <property type="molecule type" value="Genomic_DNA"/>
</dbReference>
<protein>
    <submittedName>
        <fullName evidence="2">Uncharacterized protein</fullName>
    </submittedName>
</protein>
<accession>A0A395J332</accession>
<evidence type="ECO:0000313" key="3">
    <source>
        <dbReference type="Proteomes" id="UP000249056"/>
    </source>
</evidence>
<reference evidence="2 3" key="1">
    <citation type="submission" date="2018-06" db="EMBL/GenBank/DDBJ databases">
        <title>Genome Sequence of the Brown Rot Fungal Pathogen Monilinia fructigena.</title>
        <authorList>
            <person name="Landi L."/>
            <person name="De Miccolis Angelini R.M."/>
            <person name="Pollastro S."/>
            <person name="Abate D."/>
            <person name="Faretra F."/>
            <person name="Romanazzi G."/>
        </authorList>
    </citation>
    <scope>NUCLEOTIDE SEQUENCE [LARGE SCALE GENOMIC DNA]</scope>
    <source>
        <strain evidence="2 3">Mfrg269</strain>
    </source>
</reference>
<comment type="caution">
    <text evidence="2">The sequence shown here is derived from an EMBL/GenBank/DDBJ whole genome shotgun (WGS) entry which is preliminary data.</text>
</comment>